<sequence length="148" mass="15801">MCLEGGLGEGSRARKKVTDWGIGISAMQAPRTGPPLVLVWDKRGRGREGGAGAAPGSSREEEDEESTCSPTGRSWAAMVLFHSHILSRQKTESLWGGWSRRDTELRAPSCGAAWPEEGLALGPGPGVGPTTARLQVWEGTNLQPRKPL</sequence>
<reference evidence="2 3" key="1">
    <citation type="journal article" date="2020" name="Nature">
        <title>Six reference-quality genomes reveal evolution of bat adaptations.</title>
        <authorList>
            <person name="Jebb D."/>
            <person name="Huang Z."/>
            <person name="Pippel M."/>
            <person name="Hughes G.M."/>
            <person name="Lavrichenko K."/>
            <person name="Devanna P."/>
            <person name="Winkler S."/>
            <person name="Jermiin L.S."/>
            <person name="Skirmuntt E.C."/>
            <person name="Katzourakis A."/>
            <person name="Burkitt-Gray L."/>
            <person name="Ray D.A."/>
            <person name="Sullivan K.A.M."/>
            <person name="Roscito J.G."/>
            <person name="Kirilenko B.M."/>
            <person name="Davalos L.M."/>
            <person name="Corthals A.P."/>
            <person name="Power M.L."/>
            <person name="Jones G."/>
            <person name="Ransome R.D."/>
            <person name="Dechmann D.K.N."/>
            <person name="Locatelli A.G."/>
            <person name="Puechmaille S.J."/>
            <person name="Fedrigo O."/>
            <person name="Jarvis E.D."/>
            <person name="Hiller M."/>
            <person name="Vernes S.C."/>
            <person name="Myers E.W."/>
            <person name="Teeling E.C."/>
        </authorList>
    </citation>
    <scope>NUCLEOTIDE SEQUENCE [LARGE SCALE GENOMIC DNA]</scope>
    <source>
        <strain evidence="2">MMyoMyo1</strain>
        <tissue evidence="2">Flight muscle</tissue>
    </source>
</reference>
<gene>
    <name evidence="2" type="ORF">mMyoMyo1_011788</name>
</gene>
<proteinExistence type="predicted"/>
<evidence type="ECO:0000256" key="1">
    <source>
        <dbReference type="SAM" id="MobiDB-lite"/>
    </source>
</evidence>
<dbReference type="AlphaFoldDB" id="A0A7J7XHP6"/>
<name>A0A7J7XHP6_MYOMY</name>
<organism evidence="2 3">
    <name type="scientific">Myotis myotis</name>
    <name type="common">Greater mouse-eared bat</name>
    <name type="synonym">Vespertilio myotis</name>
    <dbReference type="NCBI Taxonomy" id="51298"/>
    <lineage>
        <taxon>Eukaryota</taxon>
        <taxon>Metazoa</taxon>
        <taxon>Chordata</taxon>
        <taxon>Craniata</taxon>
        <taxon>Vertebrata</taxon>
        <taxon>Euteleostomi</taxon>
        <taxon>Mammalia</taxon>
        <taxon>Eutheria</taxon>
        <taxon>Laurasiatheria</taxon>
        <taxon>Chiroptera</taxon>
        <taxon>Yangochiroptera</taxon>
        <taxon>Vespertilionidae</taxon>
        <taxon>Myotis</taxon>
    </lineage>
</organism>
<keyword evidence="3" id="KW-1185">Reference proteome</keyword>
<evidence type="ECO:0000313" key="2">
    <source>
        <dbReference type="EMBL" id="KAF6349241.1"/>
    </source>
</evidence>
<dbReference type="Proteomes" id="UP000527355">
    <property type="component" value="Unassembled WGS sequence"/>
</dbReference>
<feature type="region of interest" description="Disordered" evidence="1">
    <location>
        <begin position="41"/>
        <end position="71"/>
    </location>
</feature>
<accession>A0A7J7XHP6</accession>
<evidence type="ECO:0000313" key="3">
    <source>
        <dbReference type="Proteomes" id="UP000527355"/>
    </source>
</evidence>
<protein>
    <submittedName>
        <fullName evidence="2">Uncharacterized protein</fullName>
    </submittedName>
</protein>
<comment type="caution">
    <text evidence="2">The sequence shown here is derived from an EMBL/GenBank/DDBJ whole genome shotgun (WGS) entry which is preliminary data.</text>
</comment>
<dbReference type="EMBL" id="JABWUV010000006">
    <property type="protein sequence ID" value="KAF6349241.1"/>
    <property type="molecule type" value="Genomic_DNA"/>
</dbReference>